<reference evidence="1 2" key="1">
    <citation type="submission" date="2019-04" db="EMBL/GenBank/DDBJ databases">
        <title>Genome of a novel bacterium Candidatus Jettenia ecosi reconstructed from metagenome of an anammox bioreactor.</title>
        <authorList>
            <person name="Mardanov A.V."/>
            <person name="Beletsky A.V."/>
            <person name="Ravin N.V."/>
            <person name="Botchkova E.A."/>
            <person name="Litti Y.V."/>
            <person name="Nozhevnikova A.N."/>
        </authorList>
    </citation>
    <scope>NUCLEOTIDE SEQUENCE [LARGE SCALE GENOMIC DNA]</scope>
    <source>
        <strain evidence="1">J2</strain>
    </source>
</reference>
<evidence type="ECO:0000313" key="1">
    <source>
        <dbReference type="EMBL" id="TLD41845.1"/>
    </source>
</evidence>
<dbReference type="EMBL" id="SULG01000034">
    <property type="protein sequence ID" value="TLD41845.1"/>
    <property type="molecule type" value="Genomic_DNA"/>
</dbReference>
<dbReference type="AlphaFoldDB" id="A0A533QAV7"/>
<proteinExistence type="predicted"/>
<organism evidence="1 2">
    <name type="scientific">Candidatus Jettenia ecosi</name>
    <dbReference type="NCBI Taxonomy" id="2494326"/>
    <lineage>
        <taxon>Bacteria</taxon>
        <taxon>Pseudomonadati</taxon>
        <taxon>Planctomycetota</taxon>
        <taxon>Candidatus Brocadiia</taxon>
        <taxon>Candidatus Brocadiales</taxon>
        <taxon>Candidatus Brocadiaceae</taxon>
        <taxon>Candidatus Jettenia</taxon>
    </lineage>
</organism>
<name>A0A533QAV7_9BACT</name>
<gene>
    <name evidence="1" type="ORF">JETT_1862</name>
</gene>
<evidence type="ECO:0000313" key="2">
    <source>
        <dbReference type="Proteomes" id="UP000319783"/>
    </source>
</evidence>
<protein>
    <submittedName>
        <fullName evidence="1">Uncharacterized protein</fullName>
    </submittedName>
</protein>
<accession>A0A533QAV7</accession>
<sequence>MNNLMDKEKILNRLDIPNYYKSLIPSLKVNGKPEAEVQG</sequence>
<dbReference type="Proteomes" id="UP000319783">
    <property type="component" value="Unassembled WGS sequence"/>
</dbReference>
<comment type="caution">
    <text evidence="1">The sequence shown here is derived from an EMBL/GenBank/DDBJ whole genome shotgun (WGS) entry which is preliminary data.</text>
</comment>